<evidence type="ECO:0000256" key="3">
    <source>
        <dbReference type="ARBA" id="ARBA00023163"/>
    </source>
</evidence>
<proteinExistence type="predicted"/>
<dbReference type="EMBL" id="CABVJF010000006">
    <property type="protein sequence ID" value="VVP94547.1"/>
    <property type="molecule type" value="Genomic_DNA"/>
</dbReference>
<dbReference type="Proteomes" id="UP000381378">
    <property type="component" value="Unassembled WGS sequence"/>
</dbReference>
<dbReference type="SMART" id="SM00354">
    <property type="entry name" value="HTH_LACI"/>
    <property type="match status" value="1"/>
</dbReference>
<dbReference type="InterPro" id="IPR028082">
    <property type="entry name" value="Peripla_BP_I"/>
</dbReference>
<gene>
    <name evidence="5" type="primary">purR_1</name>
    <name evidence="5" type="ORF">PS928_01977</name>
</gene>
<dbReference type="RefSeq" id="WP_150786192.1">
    <property type="nucleotide sequence ID" value="NZ_CABVJF010000006.1"/>
</dbReference>
<dbReference type="InterPro" id="IPR000843">
    <property type="entry name" value="HTH_LacI"/>
</dbReference>
<dbReference type="AlphaFoldDB" id="A0A5E7T9P4"/>
<name>A0A5E7T9P4_PSEFL</name>
<organism evidence="5 6">
    <name type="scientific">Pseudomonas fluorescens</name>
    <dbReference type="NCBI Taxonomy" id="294"/>
    <lineage>
        <taxon>Bacteria</taxon>
        <taxon>Pseudomonadati</taxon>
        <taxon>Pseudomonadota</taxon>
        <taxon>Gammaproteobacteria</taxon>
        <taxon>Pseudomonadales</taxon>
        <taxon>Pseudomonadaceae</taxon>
        <taxon>Pseudomonas</taxon>
    </lineage>
</organism>
<evidence type="ECO:0000256" key="1">
    <source>
        <dbReference type="ARBA" id="ARBA00023015"/>
    </source>
</evidence>
<evidence type="ECO:0000313" key="6">
    <source>
        <dbReference type="Proteomes" id="UP000381378"/>
    </source>
</evidence>
<dbReference type="InterPro" id="IPR010982">
    <property type="entry name" value="Lambda_DNA-bd_dom_sf"/>
</dbReference>
<accession>A0A5E7T9P4</accession>
<sequence length="351" mass="38122">MPNQSRPATLKSMATALGVHVSTVSRVLNGDPAGVERAASAEVVARIRALAKELDYRPNTQASNLKLRKSQEICVLMPRLTDLVMATIYDSIDSAAEEAGYLTFVSNTDDLQPRQLARAEHALRRSVAGLIVGDSHVGENQPLLDLLTRKHIPYVLVSRQIAGHLAAASDDELGGWLAAEHLYRLGCREVAILAGERHASTGADRTRGFIRYYREQGVTLRPEWILNGPFDSHTGHRQGEYLLGLDPRPQAFFAVNDFLAIGLMGAARDKGLQPGKDIAVVGFNDIPLANELIVPLTSVRLQMAQMGRHAVELLLKRIKGEAAESIILAPQLQVRASSSLLRENPSAGPTG</sequence>
<dbReference type="Gene3D" id="1.10.260.40">
    <property type="entry name" value="lambda repressor-like DNA-binding domains"/>
    <property type="match status" value="1"/>
</dbReference>
<evidence type="ECO:0000259" key="4">
    <source>
        <dbReference type="PROSITE" id="PS50932"/>
    </source>
</evidence>
<keyword evidence="2" id="KW-0238">DNA-binding</keyword>
<dbReference type="InterPro" id="IPR046335">
    <property type="entry name" value="LacI/GalR-like_sensor"/>
</dbReference>
<dbReference type="PANTHER" id="PTHR30146:SF109">
    <property type="entry name" value="HTH-TYPE TRANSCRIPTIONAL REGULATOR GALS"/>
    <property type="match status" value="1"/>
</dbReference>
<reference evidence="5 6" key="1">
    <citation type="submission" date="2019-09" db="EMBL/GenBank/DDBJ databases">
        <authorList>
            <person name="Chandra G."/>
            <person name="Truman W A."/>
        </authorList>
    </citation>
    <scope>NUCLEOTIDE SEQUENCE [LARGE SCALE GENOMIC DNA]</scope>
    <source>
        <strain evidence="5">PS928</strain>
    </source>
</reference>
<dbReference type="SUPFAM" id="SSF47413">
    <property type="entry name" value="lambda repressor-like DNA-binding domains"/>
    <property type="match status" value="1"/>
</dbReference>
<dbReference type="Pfam" id="PF13377">
    <property type="entry name" value="Peripla_BP_3"/>
    <property type="match status" value="1"/>
</dbReference>
<dbReference type="SUPFAM" id="SSF53822">
    <property type="entry name" value="Periplasmic binding protein-like I"/>
    <property type="match status" value="1"/>
</dbReference>
<protein>
    <submittedName>
        <fullName evidence="5">HTH-type transcriptional repressor PurR</fullName>
    </submittedName>
</protein>
<dbReference type="OrthoDB" id="6790885at2"/>
<dbReference type="PROSITE" id="PS50932">
    <property type="entry name" value="HTH_LACI_2"/>
    <property type="match status" value="1"/>
</dbReference>
<dbReference type="CDD" id="cd01392">
    <property type="entry name" value="HTH_LacI"/>
    <property type="match status" value="1"/>
</dbReference>
<keyword evidence="3" id="KW-0804">Transcription</keyword>
<dbReference type="Pfam" id="PF00356">
    <property type="entry name" value="LacI"/>
    <property type="match status" value="1"/>
</dbReference>
<dbReference type="GO" id="GO:0003700">
    <property type="term" value="F:DNA-binding transcription factor activity"/>
    <property type="evidence" value="ECO:0007669"/>
    <property type="project" value="TreeGrafter"/>
</dbReference>
<dbReference type="GO" id="GO:0000976">
    <property type="term" value="F:transcription cis-regulatory region binding"/>
    <property type="evidence" value="ECO:0007669"/>
    <property type="project" value="TreeGrafter"/>
</dbReference>
<evidence type="ECO:0000313" key="5">
    <source>
        <dbReference type="EMBL" id="VVP94547.1"/>
    </source>
</evidence>
<dbReference type="Gene3D" id="3.40.50.2300">
    <property type="match status" value="2"/>
</dbReference>
<feature type="domain" description="HTH lacI-type" evidence="4">
    <location>
        <begin position="8"/>
        <end position="67"/>
    </location>
</feature>
<dbReference type="PANTHER" id="PTHR30146">
    <property type="entry name" value="LACI-RELATED TRANSCRIPTIONAL REPRESSOR"/>
    <property type="match status" value="1"/>
</dbReference>
<evidence type="ECO:0000256" key="2">
    <source>
        <dbReference type="ARBA" id="ARBA00023125"/>
    </source>
</evidence>
<keyword evidence="1" id="KW-0805">Transcription regulation</keyword>